<dbReference type="SUPFAM" id="SSF110849">
    <property type="entry name" value="ParB/Sulfiredoxin"/>
    <property type="match status" value="1"/>
</dbReference>
<dbReference type="Gene3D" id="3.90.1530.10">
    <property type="entry name" value="Conserved hypothetical protein from pyrococcus furiosus pfu- 392566-001, ParB domain"/>
    <property type="match status" value="1"/>
</dbReference>
<name>Q1AV12_RUBXD</name>
<proteinExistence type="predicted"/>
<dbReference type="AlphaFoldDB" id="Q1AV12"/>
<dbReference type="EMBL" id="CP000386">
    <property type="protein sequence ID" value="ABG04766.1"/>
    <property type="molecule type" value="Genomic_DNA"/>
</dbReference>
<dbReference type="Proteomes" id="UP000006637">
    <property type="component" value="Chromosome"/>
</dbReference>
<evidence type="ECO:0000313" key="2">
    <source>
        <dbReference type="EMBL" id="ABG04766.1"/>
    </source>
</evidence>
<evidence type="ECO:0000313" key="3">
    <source>
        <dbReference type="Proteomes" id="UP000006637"/>
    </source>
</evidence>
<sequence length="200" mass="23246">MAWYFTGLVIPGLRLRERSEADFADARRRAFLRRIGALLRRDPGSNRLLRFEQVKREFGAGGQVYLGMRSVPVSKIVGSVGRHRDFDRAFLPAKDHLRERWMRVDRMLRRRGTLPPVDLYKVGDGYFVLDGHHRVSVASYHGIEQVDARVVEFHRPSVPEARPPRTRLDARRNRAREREPERPARKVRALRSADATGWGR</sequence>
<dbReference type="STRING" id="266117.Rxyl_1807"/>
<protein>
    <submittedName>
        <fullName evidence="2">Uncharacterized protein</fullName>
    </submittedName>
</protein>
<organism evidence="2 3">
    <name type="scientific">Rubrobacter xylanophilus (strain DSM 9941 / JCM 11954 / NBRC 16129 / PRD-1)</name>
    <dbReference type="NCBI Taxonomy" id="266117"/>
    <lineage>
        <taxon>Bacteria</taxon>
        <taxon>Bacillati</taxon>
        <taxon>Actinomycetota</taxon>
        <taxon>Rubrobacteria</taxon>
        <taxon>Rubrobacterales</taxon>
        <taxon>Rubrobacteraceae</taxon>
        <taxon>Rubrobacter</taxon>
    </lineage>
</organism>
<dbReference type="InterPro" id="IPR036086">
    <property type="entry name" value="ParB/Sulfiredoxin_sf"/>
</dbReference>
<dbReference type="RefSeq" id="WP_011564782.1">
    <property type="nucleotide sequence ID" value="NC_008148.1"/>
</dbReference>
<feature type="compositionally biased region" description="Basic and acidic residues" evidence="1">
    <location>
        <begin position="155"/>
        <end position="184"/>
    </location>
</feature>
<dbReference type="KEGG" id="rxy:Rxyl_1807"/>
<feature type="region of interest" description="Disordered" evidence="1">
    <location>
        <begin position="155"/>
        <end position="200"/>
    </location>
</feature>
<dbReference type="HOGENOM" id="CLU_1365361_0_0_11"/>
<accession>Q1AV12</accession>
<gene>
    <name evidence="2" type="ordered locus">Rxyl_1807</name>
</gene>
<evidence type="ECO:0000256" key="1">
    <source>
        <dbReference type="SAM" id="MobiDB-lite"/>
    </source>
</evidence>
<dbReference type="eggNOG" id="COG1475">
    <property type="taxonomic scope" value="Bacteria"/>
</dbReference>
<reference evidence="2 3" key="1">
    <citation type="submission" date="2006-06" db="EMBL/GenBank/DDBJ databases">
        <title>Complete sequence of Rubrobacter xylanophilus DSM 9941.</title>
        <authorList>
            <consortium name="US DOE Joint Genome Institute"/>
            <person name="Copeland A."/>
            <person name="Lucas S."/>
            <person name="Lapidus A."/>
            <person name="Barry K."/>
            <person name="Detter J.C."/>
            <person name="Glavina del Rio T."/>
            <person name="Hammon N."/>
            <person name="Israni S."/>
            <person name="Dalin E."/>
            <person name="Tice H."/>
            <person name="Pitluck S."/>
            <person name="Munk A.C."/>
            <person name="Brettin T."/>
            <person name="Bruce D."/>
            <person name="Han C."/>
            <person name="Tapia R."/>
            <person name="Gilna P."/>
            <person name="Schmutz J."/>
            <person name="Larimer F."/>
            <person name="Land M."/>
            <person name="Hauser L."/>
            <person name="Kyrpides N."/>
            <person name="Lykidis A."/>
            <person name="da Costa M.S."/>
            <person name="Rainey F.A."/>
            <person name="Empadinhas N."/>
            <person name="Jolivet E."/>
            <person name="Battista J.R."/>
            <person name="Richardson P."/>
        </authorList>
    </citation>
    <scope>NUCLEOTIDE SEQUENCE [LARGE SCALE GENOMIC DNA]</scope>
    <source>
        <strain evidence="3">DSM 9941 / NBRC 16129 / PRD-1</strain>
    </source>
</reference>
<keyword evidence="3" id="KW-1185">Reference proteome</keyword>